<protein>
    <submittedName>
        <fullName evidence="2">ROK family protein</fullName>
    </submittedName>
</protein>
<organism evidence="2 3">
    <name type="scientific">Enterococcus camelliae</name>
    <dbReference type="NCBI Taxonomy" id="453959"/>
    <lineage>
        <taxon>Bacteria</taxon>
        <taxon>Bacillati</taxon>
        <taxon>Bacillota</taxon>
        <taxon>Bacilli</taxon>
        <taxon>Lactobacillales</taxon>
        <taxon>Enterococcaceae</taxon>
        <taxon>Enterococcus</taxon>
    </lineage>
</organism>
<reference evidence="3" key="1">
    <citation type="journal article" date="2019" name="Int. J. Syst. Evol. Microbiol.">
        <title>The Global Catalogue of Microorganisms (GCM) 10K type strain sequencing project: providing services to taxonomists for standard genome sequencing and annotation.</title>
        <authorList>
            <consortium name="The Broad Institute Genomics Platform"/>
            <consortium name="The Broad Institute Genome Sequencing Center for Infectious Disease"/>
            <person name="Wu L."/>
            <person name="Ma J."/>
        </authorList>
    </citation>
    <scope>NUCLEOTIDE SEQUENCE [LARGE SCALE GENOMIC DNA]</scope>
    <source>
        <strain evidence="3">TISTR 932</strain>
    </source>
</reference>
<dbReference type="Proteomes" id="UP001597427">
    <property type="component" value="Unassembled WGS sequence"/>
</dbReference>
<sequence length="287" mass="31115">MKILALDFGGTAIKYGLWEDRDLSHLGSFATPTNWDAMKQTLKELAKSFSDLEGVAISAPGSVDVKAGIIGGISAIPYIHHFPIGKELEELFGVPVTIENDANCAALAEMQYGVAQHKRSTAFFIIGSGIGGAIAINGELVKGAHLFGGEFGYMLMDEKRTLSQLTSPVQWAEKYNREHPSEQPLSGKSIFDLADKGNAEALHYVGEWYQTLARGMANVCLVIDPEQIAIGGGISQRKEILAPIKEELNKILKQNGASELTVEVVFCEFEQQANLIGAVANFERMKG</sequence>
<dbReference type="RefSeq" id="WP_379981691.1">
    <property type="nucleotide sequence ID" value="NZ_JBHUMO010000046.1"/>
</dbReference>
<proteinExistence type="inferred from homology"/>
<dbReference type="InterPro" id="IPR000600">
    <property type="entry name" value="ROK"/>
</dbReference>
<dbReference type="PANTHER" id="PTHR18964:SF170">
    <property type="entry name" value="SUGAR KINASE"/>
    <property type="match status" value="1"/>
</dbReference>
<keyword evidence="3" id="KW-1185">Reference proteome</keyword>
<name>A0ABW5TL27_9ENTE</name>
<comment type="similarity">
    <text evidence="1">Belongs to the ROK (NagC/XylR) family.</text>
</comment>
<dbReference type="Pfam" id="PF00480">
    <property type="entry name" value="ROK"/>
    <property type="match status" value="1"/>
</dbReference>
<gene>
    <name evidence="2" type="ORF">ACFSR0_08085</name>
</gene>
<accession>A0ABW5TL27</accession>
<dbReference type="InterPro" id="IPR043129">
    <property type="entry name" value="ATPase_NBD"/>
</dbReference>
<comment type="caution">
    <text evidence="2">The sequence shown here is derived from an EMBL/GenBank/DDBJ whole genome shotgun (WGS) entry which is preliminary data.</text>
</comment>
<dbReference type="Gene3D" id="3.30.420.40">
    <property type="match status" value="2"/>
</dbReference>
<evidence type="ECO:0000256" key="1">
    <source>
        <dbReference type="ARBA" id="ARBA00006479"/>
    </source>
</evidence>
<dbReference type="CDD" id="cd24152">
    <property type="entry name" value="ASKHA_NBD_ROK-like"/>
    <property type="match status" value="1"/>
</dbReference>
<dbReference type="SUPFAM" id="SSF53067">
    <property type="entry name" value="Actin-like ATPase domain"/>
    <property type="match status" value="1"/>
</dbReference>
<dbReference type="PANTHER" id="PTHR18964">
    <property type="entry name" value="ROK (REPRESSOR, ORF, KINASE) FAMILY"/>
    <property type="match status" value="1"/>
</dbReference>
<dbReference type="EMBL" id="JBHUMO010000046">
    <property type="protein sequence ID" value="MFD2729383.1"/>
    <property type="molecule type" value="Genomic_DNA"/>
</dbReference>
<evidence type="ECO:0000313" key="2">
    <source>
        <dbReference type="EMBL" id="MFD2729383.1"/>
    </source>
</evidence>
<evidence type="ECO:0000313" key="3">
    <source>
        <dbReference type="Proteomes" id="UP001597427"/>
    </source>
</evidence>